<comment type="similarity">
    <text evidence="2">Belongs to the bacterial solute-binding protein 1 family.</text>
</comment>
<protein>
    <submittedName>
        <fullName evidence="5">Extracellular solute-binding protein</fullName>
    </submittedName>
</protein>
<evidence type="ECO:0000313" key="5">
    <source>
        <dbReference type="EMBL" id="WDR05198.1"/>
    </source>
</evidence>
<gene>
    <name evidence="5" type="ORF">PSQ90_12975</name>
</gene>
<dbReference type="InterPro" id="IPR006311">
    <property type="entry name" value="TAT_signal"/>
</dbReference>
<dbReference type="PANTHER" id="PTHR43649">
    <property type="entry name" value="ARABINOSE-BINDING PROTEIN-RELATED"/>
    <property type="match status" value="1"/>
</dbReference>
<dbReference type="SUPFAM" id="SSF53850">
    <property type="entry name" value="Periplasmic binding protein-like II"/>
    <property type="match status" value="1"/>
</dbReference>
<organism evidence="5 6">
    <name type="scientific">Devosia rhodophyticola</name>
    <dbReference type="NCBI Taxonomy" id="3026423"/>
    <lineage>
        <taxon>Bacteria</taxon>
        <taxon>Pseudomonadati</taxon>
        <taxon>Pseudomonadota</taxon>
        <taxon>Alphaproteobacteria</taxon>
        <taxon>Hyphomicrobiales</taxon>
        <taxon>Devosiaceae</taxon>
        <taxon>Devosia</taxon>
    </lineage>
</organism>
<dbReference type="EMBL" id="CP118247">
    <property type="protein sequence ID" value="WDR05198.1"/>
    <property type="molecule type" value="Genomic_DNA"/>
</dbReference>
<reference evidence="5 6" key="1">
    <citation type="submission" date="2023-02" db="EMBL/GenBank/DDBJ databases">
        <title>Devosia chondri sp. nov., isolated from the phycosphere of marine algae.</title>
        <authorList>
            <person name="Kim J.M."/>
            <person name="Lee J.K."/>
            <person name="Choi B.J."/>
            <person name="Bayburt H."/>
            <person name="Jeon C.O."/>
        </authorList>
    </citation>
    <scope>NUCLEOTIDE SEQUENCE [LARGE SCALE GENOMIC DNA]</scope>
    <source>
        <strain evidence="5 6">G2-5</strain>
    </source>
</reference>
<proteinExistence type="inferred from homology"/>
<sequence>MSTFTSTPFNRRAILKMGAAAAAVAPFASLSGRTMAASGEPLTIMLLGPNSATVDDFKNNLLPAFTKESGIEVNLQTSDWGSGFQKVTTAAASGTLADIVMLGGIWTAPLADKGALLPLTDYLANWADRDSFYPAMIADGAYDGVDYALPIYADTRTALYRRDILEAVGVSESDLPKDWDSFKALAKTIAASDTSAKRTPVFWGTNKSIGLQQSFAQLILQNGGTYYGADGSAQFASDANVEALDYLVSFFRDGLSDVNQVFSGSGPLPVVSGNSAMTLNGFAEIGNARANAPDMVDQIIAGPPLAAKKGGAPVSSAWINKLGISAGSKNPDEAWMLLQHLLTKNNAEVISKDYGGLPGRKDLANADYLSGVSAGFTAASDYIVPQPANPNMLIIAKEINTAVEKAVRQMGEPAAVLAELDAKIDQINGR</sequence>
<evidence type="ECO:0000256" key="2">
    <source>
        <dbReference type="ARBA" id="ARBA00008520"/>
    </source>
</evidence>
<evidence type="ECO:0000256" key="1">
    <source>
        <dbReference type="ARBA" id="ARBA00004418"/>
    </source>
</evidence>
<evidence type="ECO:0000256" key="4">
    <source>
        <dbReference type="SAM" id="SignalP"/>
    </source>
</evidence>
<dbReference type="InterPro" id="IPR050490">
    <property type="entry name" value="Bact_solute-bd_prot1"/>
</dbReference>
<keyword evidence="4" id="KW-0732">Signal</keyword>
<name>A0ABY7YV05_9HYPH</name>
<keyword evidence="6" id="KW-1185">Reference proteome</keyword>
<feature type="chain" id="PRO_5045347511" evidence="4">
    <location>
        <begin position="37"/>
        <end position="430"/>
    </location>
</feature>
<dbReference type="InterPro" id="IPR006059">
    <property type="entry name" value="SBP"/>
</dbReference>
<evidence type="ECO:0000256" key="3">
    <source>
        <dbReference type="ARBA" id="ARBA00022764"/>
    </source>
</evidence>
<feature type="signal peptide" evidence="4">
    <location>
        <begin position="1"/>
        <end position="36"/>
    </location>
</feature>
<keyword evidence="3" id="KW-0574">Periplasm</keyword>
<dbReference type="Gene3D" id="3.40.190.10">
    <property type="entry name" value="Periplasmic binding protein-like II"/>
    <property type="match status" value="2"/>
</dbReference>
<dbReference type="Proteomes" id="UP001222118">
    <property type="component" value="Chromosome"/>
</dbReference>
<dbReference type="Pfam" id="PF01547">
    <property type="entry name" value="SBP_bac_1"/>
    <property type="match status" value="1"/>
</dbReference>
<comment type="subcellular location">
    <subcellularLocation>
        <location evidence="1">Periplasm</location>
    </subcellularLocation>
</comment>
<dbReference type="PROSITE" id="PS51318">
    <property type="entry name" value="TAT"/>
    <property type="match status" value="1"/>
</dbReference>
<dbReference type="RefSeq" id="WP_282210717.1">
    <property type="nucleotide sequence ID" value="NZ_CP118247.1"/>
</dbReference>
<accession>A0ABY7YV05</accession>
<dbReference type="PANTHER" id="PTHR43649:SF12">
    <property type="entry name" value="DIACETYLCHITOBIOSE BINDING PROTEIN DASA"/>
    <property type="match status" value="1"/>
</dbReference>
<evidence type="ECO:0000313" key="6">
    <source>
        <dbReference type="Proteomes" id="UP001222118"/>
    </source>
</evidence>